<dbReference type="Proteomes" id="UP000177763">
    <property type="component" value="Unassembled WGS sequence"/>
</dbReference>
<dbReference type="AlphaFoldDB" id="A0A1F4VIW2"/>
<accession>A0A1F4VIW2</accession>
<organism evidence="2 3">
    <name type="scientific">candidate division WWE3 bacterium RIFCSPLOWO2_12_FULL_36_10</name>
    <dbReference type="NCBI Taxonomy" id="1802630"/>
    <lineage>
        <taxon>Bacteria</taxon>
        <taxon>Katanobacteria</taxon>
    </lineage>
</organism>
<evidence type="ECO:0000313" key="2">
    <source>
        <dbReference type="EMBL" id="OGC57246.1"/>
    </source>
</evidence>
<gene>
    <name evidence="2" type="ORF">A3H26_02980</name>
</gene>
<feature type="transmembrane region" description="Helical" evidence="1">
    <location>
        <begin position="16"/>
        <end position="36"/>
    </location>
</feature>
<reference evidence="2 3" key="1">
    <citation type="journal article" date="2016" name="Nat. Commun.">
        <title>Thousands of microbial genomes shed light on interconnected biogeochemical processes in an aquifer system.</title>
        <authorList>
            <person name="Anantharaman K."/>
            <person name="Brown C.T."/>
            <person name="Hug L.A."/>
            <person name="Sharon I."/>
            <person name="Castelle C.J."/>
            <person name="Probst A.J."/>
            <person name="Thomas B.C."/>
            <person name="Singh A."/>
            <person name="Wilkins M.J."/>
            <person name="Karaoz U."/>
            <person name="Brodie E.L."/>
            <person name="Williams K.H."/>
            <person name="Hubbard S.S."/>
            <person name="Banfield J.F."/>
        </authorList>
    </citation>
    <scope>NUCLEOTIDE SEQUENCE [LARGE SCALE GENOMIC DNA]</scope>
</reference>
<evidence type="ECO:0000256" key="1">
    <source>
        <dbReference type="SAM" id="Phobius"/>
    </source>
</evidence>
<dbReference type="STRING" id="1802630.A3H26_02980"/>
<feature type="transmembrane region" description="Helical" evidence="1">
    <location>
        <begin position="48"/>
        <end position="71"/>
    </location>
</feature>
<name>A0A1F4VIW2_UNCKA</name>
<sequence>MKTLIGGVLSVGTRGFLLNGGGCFIAGVIMALNVWFTGGSHIDLIPSLYALFISLLFFGVGLDLLSIQQILEEVKAV</sequence>
<dbReference type="EMBL" id="MEVN01000018">
    <property type="protein sequence ID" value="OGC57246.1"/>
    <property type="molecule type" value="Genomic_DNA"/>
</dbReference>
<comment type="caution">
    <text evidence="2">The sequence shown here is derived from an EMBL/GenBank/DDBJ whole genome shotgun (WGS) entry which is preliminary data.</text>
</comment>
<keyword evidence="1" id="KW-0472">Membrane</keyword>
<protein>
    <submittedName>
        <fullName evidence="2">Uncharacterized protein</fullName>
    </submittedName>
</protein>
<keyword evidence="1" id="KW-1133">Transmembrane helix</keyword>
<evidence type="ECO:0000313" key="3">
    <source>
        <dbReference type="Proteomes" id="UP000177763"/>
    </source>
</evidence>
<proteinExistence type="predicted"/>
<keyword evidence="1" id="KW-0812">Transmembrane</keyword>